<dbReference type="UniPathway" id="UPA00621"/>
<gene>
    <name evidence="11" type="ORF">CGS46_04225</name>
</gene>
<evidence type="ECO:0000256" key="5">
    <source>
        <dbReference type="ARBA" id="ARBA00022679"/>
    </source>
</evidence>
<evidence type="ECO:0000256" key="8">
    <source>
        <dbReference type="ARBA" id="ARBA00023315"/>
    </source>
</evidence>
<dbReference type="InterPro" id="IPR008300">
    <property type="entry name" value="PTAC"/>
</dbReference>
<accession>A0A2A6ZCT4</accession>
<evidence type="ECO:0000256" key="1">
    <source>
        <dbReference type="ARBA" id="ARBA00001947"/>
    </source>
</evidence>
<comment type="pathway">
    <text evidence="10">Polyol metabolism; 1,2-propanediol degradation.</text>
</comment>
<reference evidence="11 12" key="1">
    <citation type="journal article" date="2017" name="Front. Microbiol.">
        <title>New Insights into the Diversity of the Genus Faecalibacterium.</title>
        <authorList>
            <person name="Benevides L."/>
            <person name="Burman S."/>
            <person name="Martin R."/>
            <person name="Robert V."/>
            <person name="Thomas M."/>
            <person name="Miquel S."/>
            <person name="Chain F."/>
            <person name="Sokol H."/>
            <person name="Bermudez-Humaran L.G."/>
            <person name="Morrison M."/>
            <person name="Langella P."/>
            <person name="Azevedo V.A."/>
            <person name="Chatel J.M."/>
            <person name="Soares S."/>
        </authorList>
    </citation>
    <scope>NUCLEOTIDE SEQUENCE [LARGE SCALE GENOMIC DNA]</scope>
    <source>
        <strain evidence="12">CNCM I-4540</strain>
    </source>
</reference>
<evidence type="ECO:0000313" key="11">
    <source>
        <dbReference type="EMBL" id="PDX59182.1"/>
    </source>
</evidence>
<evidence type="ECO:0000256" key="9">
    <source>
        <dbReference type="ARBA" id="ARBA00047589"/>
    </source>
</evidence>
<evidence type="ECO:0000256" key="10">
    <source>
        <dbReference type="PIRNR" id="PIRNR010130"/>
    </source>
</evidence>
<comment type="catalytic activity">
    <reaction evidence="9 10">
        <text>propanoyl-CoA + phosphate = propanoyl phosphate + CoA</text>
        <dbReference type="Rhea" id="RHEA:28046"/>
        <dbReference type="ChEBI" id="CHEBI:43474"/>
        <dbReference type="ChEBI" id="CHEBI:57287"/>
        <dbReference type="ChEBI" id="CHEBI:57392"/>
        <dbReference type="ChEBI" id="CHEBI:58933"/>
        <dbReference type="EC" id="2.3.1.222"/>
    </reaction>
</comment>
<dbReference type="PANTHER" id="PTHR39453:SF1">
    <property type="entry name" value="PHOSPHATE PROPANOYLTRANSFERASE"/>
    <property type="match status" value="1"/>
</dbReference>
<dbReference type="PANTHER" id="PTHR39453">
    <property type="entry name" value="PHOSPHATE PROPANOYLTRANSFERASE"/>
    <property type="match status" value="1"/>
</dbReference>
<keyword evidence="12" id="KW-1185">Reference proteome</keyword>
<evidence type="ECO:0000256" key="6">
    <source>
        <dbReference type="ARBA" id="ARBA00022723"/>
    </source>
</evidence>
<keyword evidence="8 10" id="KW-0012">Acyltransferase</keyword>
<dbReference type="GO" id="GO:0046872">
    <property type="term" value="F:metal ion binding"/>
    <property type="evidence" value="ECO:0007669"/>
    <property type="project" value="UniProtKB-KW"/>
</dbReference>
<evidence type="ECO:0000313" key="12">
    <source>
        <dbReference type="Proteomes" id="UP000220752"/>
    </source>
</evidence>
<protein>
    <recommendedName>
        <fullName evidence="4 10">Phosphate propanoyltransferase</fullName>
        <ecNumber evidence="3 10">2.3.1.222</ecNumber>
    </recommendedName>
</protein>
<comment type="similarity">
    <text evidence="2 10">Belongs to the PduL family.</text>
</comment>
<keyword evidence="6" id="KW-0479">Metal-binding</keyword>
<comment type="cofactor">
    <cofactor evidence="1">
        <name>Zn(2+)</name>
        <dbReference type="ChEBI" id="CHEBI:29105"/>
    </cofactor>
</comment>
<evidence type="ECO:0000256" key="4">
    <source>
        <dbReference type="ARBA" id="ARBA00020837"/>
    </source>
</evidence>
<proteinExistence type="inferred from homology"/>
<evidence type="ECO:0000256" key="7">
    <source>
        <dbReference type="ARBA" id="ARBA00022833"/>
    </source>
</evidence>
<comment type="function">
    <text evidence="10">Involved in 1,2-propanediol (1,2-PD) degradation by catalyzing the conversion of propanoyl-CoA to propanoyl-phosphate.</text>
</comment>
<sequence>MVYHDISQEQLLLLITQAVQAELQKRSRQVPVGISVRHIHLTRDDVDKLFGYGYQLTPKKALSQPGQFACEECLDIIGPKGELKHVRILGPERSATQIELAQTDCRNIGIKAPVRSSGDTKGTPGVTLRGPNGTLTVPEGVMIADRHIHMTPAQAAAFGLADGDRVQVKIDGPKPGVMGGVLIRANDKCALDFHIDTDDGNAFLLKQGQLVTVLGKEE</sequence>
<evidence type="ECO:0000256" key="2">
    <source>
        <dbReference type="ARBA" id="ARBA00007342"/>
    </source>
</evidence>
<dbReference type="PIRSF" id="PIRSF010130">
    <property type="entry name" value="PduL"/>
    <property type="match status" value="1"/>
</dbReference>
<dbReference type="GO" id="GO:0051144">
    <property type="term" value="P:1,2-propanediol catabolic process"/>
    <property type="evidence" value="ECO:0007669"/>
    <property type="project" value="UniProtKB-UniPathway"/>
</dbReference>
<dbReference type="Proteomes" id="UP000220752">
    <property type="component" value="Unassembled WGS sequence"/>
</dbReference>
<organism evidence="11 12">
    <name type="scientific">Faecalibacterium langellae</name>
    <dbReference type="NCBI Taxonomy" id="3435293"/>
    <lineage>
        <taxon>Bacteria</taxon>
        <taxon>Bacillati</taxon>
        <taxon>Bacillota</taxon>
        <taxon>Clostridia</taxon>
        <taxon>Eubacteriales</taxon>
        <taxon>Oscillospiraceae</taxon>
        <taxon>Faecalibacterium</taxon>
    </lineage>
</organism>
<keyword evidence="7" id="KW-0862">Zinc</keyword>
<dbReference type="GO" id="GO:0016747">
    <property type="term" value="F:acyltransferase activity, transferring groups other than amino-acyl groups"/>
    <property type="evidence" value="ECO:0007669"/>
    <property type="project" value="InterPro"/>
</dbReference>
<dbReference type="NCBIfam" id="NF011652">
    <property type="entry name" value="PRK15070.1"/>
    <property type="match status" value="1"/>
</dbReference>
<dbReference type="RefSeq" id="WP_005939594.1">
    <property type="nucleotide sequence ID" value="NZ_CP158110.1"/>
</dbReference>
<dbReference type="AlphaFoldDB" id="A0A2A6ZCT4"/>
<evidence type="ECO:0000256" key="3">
    <source>
        <dbReference type="ARBA" id="ARBA00012206"/>
    </source>
</evidence>
<comment type="caution">
    <text evidence="11">The sequence shown here is derived from an EMBL/GenBank/DDBJ whole genome shotgun (WGS) entry which is preliminary data.</text>
</comment>
<dbReference type="EMBL" id="NMTQ01000020">
    <property type="protein sequence ID" value="PDX59182.1"/>
    <property type="molecule type" value="Genomic_DNA"/>
</dbReference>
<dbReference type="Pfam" id="PF06130">
    <property type="entry name" value="PTAC"/>
    <property type="match status" value="1"/>
</dbReference>
<name>A0A2A6ZCT4_9FIRM</name>
<dbReference type="EC" id="2.3.1.222" evidence="3 10"/>
<keyword evidence="5 10" id="KW-0808">Transferase</keyword>